<dbReference type="EC" id="4.2.1.3" evidence="9"/>
<keyword evidence="5" id="KW-0479">Metal-binding</keyword>
<keyword evidence="13" id="KW-1185">Reference proteome</keyword>
<evidence type="ECO:0000256" key="3">
    <source>
        <dbReference type="ARBA" id="ARBA00007185"/>
    </source>
</evidence>
<dbReference type="NCBIfam" id="TIGR01341">
    <property type="entry name" value="aconitase_1"/>
    <property type="match status" value="1"/>
</dbReference>
<proteinExistence type="inferred from homology"/>
<reference evidence="12 13" key="1">
    <citation type="submission" date="2021-01" db="EMBL/GenBank/DDBJ databases">
        <title>Genomic Encyclopedia of Type Strains, Phase IV (KMG-IV): sequencing the most valuable type-strain genomes for metagenomic binning, comparative biology and taxonomic classification.</title>
        <authorList>
            <person name="Goeker M."/>
        </authorList>
    </citation>
    <scope>NUCLEOTIDE SEQUENCE [LARGE SCALE GENOMIC DNA]</scope>
    <source>
        <strain evidence="12 13">DSM 104297</strain>
    </source>
</reference>
<dbReference type="InterPro" id="IPR015928">
    <property type="entry name" value="Aconitase/3IPM_dehydase_swvl"/>
</dbReference>
<evidence type="ECO:0000259" key="11">
    <source>
        <dbReference type="Pfam" id="PF00694"/>
    </source>
</evidence>
<comment type="catalytic activity">
    <reaction evidence="8 9">
        <text>citrate = D-threo-isocitrate</text>
        <dbReference type="Rhea" id="RHEA:10336"/>
        <dbReference type="ChEBI" id="CHEBI:15562"/>
        <dbReference type="ChEBI" id="CHEBI:16947"/>
        <dbReference type="EC" id="4.2.1.3"/>
    </reaction>
</comment>
<dbReference type="Pfam" id="PF00330">
    <property type="entry name" value="Aconitase"/>
    <property type="match status" value="1"/>
</dbReference>
<dbReference type="Gene3D" id="3.30.499.10">
    <property type="entry name" value="Aconitase, domain 3"/>
    <property type="match status" value="2"/>
</dbReference>
<dbReference type="NCBIfam" id="NF006757">
    <property type="entry name" value="PRK09277.1"/>
    <property type="match status" value="1"/>
</dbReference>
<dbReference type="CDD" id="cd01580">
    <property type="entry name" value="AcnA_IRP_Swivel"/>
    <property type="match status" value="1"/>
</dbReference>
<sequence length="904" mass="99891">MKNQVVHPTHYFSEVINICGNEYTIHSLKKAEQFFQADFSFLPYSVRLVIESQLRAYANGHLSTNQLDDVMESVKSHRESVSIPYYPSRVVIQDYTGVPLLTDLAALREAIKEDGGHPQLVNPVVQTDIVVDHSIQVDSSRSFESLTINMNREYERNKERYQFLKWGEQTFENVRIFPPGSGIIHQINLEFLASLIKINDKEKGKEIIPDSVIGTDSHTTMINALGILGWGVGGIEAESVMLGYPVTLPIPSVVGVELEGELRPGVTTTDLVLTLTELLRNEGVVNQFVEFFGNGVQSLKLPERATIANMAPEFGATCAYFPIDDETFSYLRETGRDEALIEIAKEYYDYQGLVYREEGVVPTYQKKITVKLSEVVPSVAGPKRPQDRVGIHQLKSSFEHHVKETYGVTTERLENSDVDSITHGSLLIAAITSCTNTSNPSVIIAAGLLARNAYNKGLSVPSYVKTSFSPGSKVVSDYLNAAGLTFYLDQLGFQNTGYGCMTCSGSSGPLEESIEERVERDELIAASVLSGNRNFEGRIHPLIKANYLASPPLVIAYALTGRMNVDLESEPIGLTPDGEPVFMKDVWPSHLEVKQIMDEVIGSQLYQKAYKNEALIDKRWSEISQETSLLYPWDAQSTYIRKPTYLEQTSESTHSTINGARVLALLGDSITTDHISPGGKIGNDNPAGIYLASLGVSPRDFDTFGARRGNHEVMKRGTFSNVRLRNELVPGREGGVTTHVPSGDVMSIYEAAMRYEQDQTPLLIIAGKEYGSGSSRDWAAKGTALLGVRAVLAESFERIHRSNLINMGVLPLQFKDNENRSTLGLTGKEVYHFTIPAHLDKQSIISVEAIGENERVTSFDVVVRIDTEDELEFYQSGGILQHVFTSLLTANAHTVGGSHEGKKS</sequence>
<dbReference type="PRINTS" id="PR00415">
    <property type="entry name" value="ACONITASE"/>
</dbReference>
<protein>
    <recommendedName>
        <fullName evidence="9">Aconitate hydratase</fullName>
        <shortName evidence="9">Aconitase</shortName>
        <ecNumber evidence="9">4.2.1.3</ecNumber>
    </recommendedName>
</protein>
<feature type="domain" description="Aconitase A/isopropylmalate dehydratase small subunit swivel" evidence="11">
    <location>
        <begin position="689"/>
        <end position="816"/>
    </location>
</feature>
<dbReference type="SUPFAM" id="SSF52016">
    <property type="entry name" value="LeuD/IlvD-like"/>
    <property type="match status" value="1"/>
</dbReference>
<dbReference type="Proteomes" id="UP000809829">
    <property type="component" value="Unassembled WGS sequence"/>
</dbReference>
<keyword evidence="6 9" id="KW-0408">Iron</keyword>
<evidence type="ECO:0000313" key="13">
    <source>
        <dbReference type="Proteomes" id="UP000809829"/>
    </source>
</evidence>
<dbReference type="InterPro" id="IPR006249">
    <property type="entry name" value="Aconitase/IRP2"/>
</dbReference>
<comment type="pathway">
    <text evidence="2">Carbohydrate metabolism; tricarboxylic acid cycle; isocitrate from oxaloacetate: step 2/2.</text>
</comment>
<dbReference type="PROSITE" id="PS00450">
    <property type="entry name" value="ACONITASE_1"/>
    <property type="match status" value="1"/>
</dbReference>
<evidence type="ECO:0000256" key="9">
    <source>
        <dbReference type="RuleBase" id="RU361275"/>
    </source>
</evidence>
<dbReference type="Pfam" id="PF00694">
    <property type="entry name" value="Aconitase_C"/>
    <property type="match status" value="1"/>
</dbReference>
<dbReference type="InterPro" id="IPR044137">
    <property type="entry name" value="AcnA_IRP_Swivel"/>
</dbReference>
<dbReference type="InterPro" id="IPR001030">
    <property type="entry name" value="Acoase/IPM_deHydtase_lsu_aba"/>
</dbReference>
<dbReference type="InterPro" id="IPR015931">
    <property type="entry name" value="Acnase/IPM_dHydase_lsu_aba_1/3"/>
</dbReference>
<evidence type="ECO:0000256" key="5">
    <source>
        <dbReference type="ARBA" id="ARBA00022723"/>
    </source>
</evidence>
<evidence type="ECO:0000313" key="12">
    <source>
        <dbReference type="EMBL" id="MBM7702285.1"/>
    </source>
</evidence>
<evidence type="ECO:0000256" key="8">
    <source>
        <dbReference type="ARBA" id="ARBA00023501"/>
    </source>
</evidence>
<dbReference type="Gene3D" id="3.20.19.10">
    <property type="entry name" value="Aconitase, domain 4"/>
    <property type="match status" value="1"/>
</dbReference>
<keyword evidence="9 12" id="KW-0456">Lyase</keyword>
<dbReference type="InterPro" id="IPR036008">
    <property type="entry name" value="Aconitase_4Fe-4S_dom"/>
</dbReference>
<evidence type="ECO:0000256" key="7">
    <source>
        <dbReference type="ARBA" id="ARBA00023014"/>
    </source>
</evidence>
<comment type="subunit">
    <text evidence="4">Monomer.</text>
</comment>
<comment type="function">
    <text evidence="9">Catalyzes the isomerization of citrate to isocitrate via cis-aconitate.</text>
</comment>
<comment type="similarity">
    <text evidence="3 9">Belongs to the aconitase/IPM isomerase family.</text>
</comment>
<dbReference type="PANTHER" id="PTHR11670">
    <property type="entry name" value="ACONITASE/IRON-RESPONSIVE ELEMENT FAMILY MEMBER"/>
    <property type="match status" value="1"/>
</dbReference>
<evidence type="ECO:0000256" key="6">
    <source>
        <dbReference type="ARBA" id="ARBA00023004"/>
    </source>
</evidence>
<evidence type="ECO:0000256" key="1">
    <source>
        <dbReference type="ARBA" id="ARBA00001966"/>
    </source>
</evidence>
<gene>
    <name evidence="12" type="ORF">JOC83_001119</name>
</gene>
<evidence type="ECO:0000256" key="4">
    <source>
        <dbReference type="ARBA" id="ARBA00011245"/>
    </source>
</evidence>
<evidence type="ECO:0000259" key="10">
    <source>
        <dbReference type="Pfam" id="PF00330"/>
    </source>
</evidence>
<dbReference type="InterPro" id="IPR000573">
    <property type="entry name" value="AconitaseA/IPMdHydase_ssu_swvl"/>
</dbReference>
<name>A0ABS2QS38_9BACI</name>
<comment type="cofactor">
    <cofactor evidence="1">
        <name>[4Fe-4S] cluster</name>
        <dbReference type="ChEBI" id="CHEBI:49883"/>
    </cofactor>
</comment>
<dbReference type="Gene3D" id="6.10.190.10">
    <property type="match status" value="1"/>
</dbReference>
<comment type="caution">
    <text evidence="12">The sequence shown here is derived from an EMBL/GenBank/DDBJ whole genome shotgun (WGS) entry which is preliminary data.</text>
</comment>
<dbReference type="NCBIfam" id="NF009520">
    <property type="entry name" value="PRK12881.1"/>
    <property type="match status" value="1"/>
</dbReference>
<dbReference type="RefSeq" id="WP_205185042.1">
    <property type="nucleotide sequence ID" value="NZ_JAFBFC010000002.1"/>
</dbReference>
<dbReference type="InterPro" id="IPR018136">
    <property type="entry name" value="Aconitase_4Fe-4S_BS"/>
</dbReference>
<keyword evidence="9" id="KW-0004">4Fe-4S</keyword>
<evidence type="ECO:0000256" key="2">
    <source>
        <dbReference type="ARBA" id="ARBA00004717"/>
    </source>
</evidence>
<keyword evidence="7 9" id="KW-0411">Iron-sulfur</keyword>
<dbReference type="GO" id="GO:0003994">
    <property type="term" value="F:aconitate hydratase activity"/>
    <property type="evidence" value="ECO:0007669"/>
    <property type="project" value="UniProtKB-EC"/>
</dbReference>
<dbReference type="SUPFAM" id="SSF53732">
    <property type="entry name" value="Aconitase iron-sulfur domain"/>
    <property type="match status" value="1"/>
</dbReference>
<feature type="domain" description="Aconitase/3-isopropylmalate dehydratase large subunit alpha/beta/alpha" evidence="10">
    <location>
        <begin position="75"/>
        <end position="561"/>
    </location>
</feature>
<organism evidence="12 13">
    <name type="scientific">Priestia iocasae</name>
    <dbReference type="NCBI Taxonomy" id="2291674"/>
    <lineage>
        <taxon>Bacteria</taxon>
        <taxon>Bacillati</taxon>
        <taxon>Bacillota</taxon>
        <taxon>Bacilli</taxon>
        <taxon>Bacillales</taxon>
        <taxon>Bacillaceae</taxon>
        <taxon>Priestia</taxon>
    </lineage>
</organism>
<accession>A0ABS2QS38</accession>
<dbReference type="EMBL" id="JAFBFC010000002">
    <property type="protein sequence ID" value="MBM7702285.1"/>
    <property type="molecule type" value="Genomic_DNA"/>
</dbReference>